<dbReference type="SUPFAM" id="SSF53807">
    <property type="entry name" value="Helical backbone' metal receptor"/>
    <property type="match status" value="1"/>
</dbReference>
<name>A0A410MC97_9BACI</name>
<keyword evidence="2" id="KW-0732">Signal</keyword>
<dbReference type="FunFam" id="3.40.50.1980:FF:000035">
    <property type="entry name" value="Iron ABC transporter substrate-binding protein"/>
    <property type="match status" value="1"/>
</dbReference>
<evidence type="ECO:0000256" key="2">
    <source>
        <dbReference type="ARBA" id="ARBA00022729"/>
    </source>
</evidence>
<proteinExistence type="inferred from homology"/>
<evidence type="ECO:0000256" key="3">
    <source>
        <dbReference type="SAM" id="MobiDB-lite"/>
    </source>
</evidence>
<comment type="similarity">
    <text evidence="1">Belongs to the bacterial solute-binding protein 8 family.</text>
</comment>
<feature type="compositionally biased region" description="Polar residues" evidence="3">
    <location>
        <begin position="57"/>
        <end position="67"/>
    </location>
</feature>
<dbReference type="Pfam" id="PF01497">
    <property type="entry name" value="Peripla_BP_2"/>
    <property type="match status" value="1"/>
</dbReference>
<dbReference type="Proteomes" id="UP000287756">
    <property type="component" value="Chromosome"/>
</dbReference>
<dbReference type="NCBIfam" id="NF038402">
    <property type="entry name" value="TroA_like"/>
    <property type="match status" value="1"/>
</dbReference>
<gene>
    <name evidence="5" type="ORF">HLI_08720</name>
</gene>
<dbReference type="PROSITE" id="PS51257">
    <property type="entry name" value="PROKAR_LIPOPROTEIN"/>
    <property type="match status" value="1"/>
</dbReference>
<evidence type="ECO:0000259" key="4">
    <source>
        <dbReference type="PROSITE" id="PS50983"/>
    </source>
</evidence>
<dbReference type="CDD" id="cd01143">
    <property type="entry name" value="YvrC"/>
    <property type="match status" value="1"/>
</dbReference>
<dbReference type="EMBL" id="CP026118">
    <property type="protein sequence ID" value="QAS52308.1"/>
    <property type="molecule type" value="Genomic_DNA"/>
</dbReference>
<dbReference type="AlphaFoldDB" id="A0A410MC97"/>
<dbReference type="GO" id="GO:0071281">
    <property type="term" value="P:cellular response to iron ion"/>
    <property type="evidence" value="ECO:0007669"/>
    <property type="project" value="TreeGrafter"/>
</dbReference>
<dbReference type="OrthoDB" id="9816357at2"/>
<reference evidence="5 6" key="1">
    <citation type="submission" date="2018-01" db="EMBL/GenBank/DDBJ databases">
        <title>The whole genome sequencing and assembly of Halobacillus litoralis ERB031 strain.</title>
        <authorList>
            <person name="Lee S.-J."/>
            <person name="Park M.-K."/>
            <person name="Kim J.-Y."/>
            <person name="Lee Y.-J."/>
            <person name="Yi H."/>
            <person name="Bahn Y.-S."/>
            <person name="Kim J.F."/>
            <person name="Lee D.-W."/>
        </authorList>
    </citation>
    <scope>NUCLEOTIDE SEQUENCE [LARGE SCALE GENOMIC DNA]</scope>
    <source>
        <strain evidence="5 6">ERB 031</strain>
    </source>
</reference>
<accession>A0A410MC97</accession>
<organism evidence="5 6">
    <name type="scientific">Halobacillus litoralis</name>
    <dbReference type="NCBI Taxonomy" id="45668"/>
    <lineage>
        <taxon>Bacteria</taxon>
        <taxon>Bacillati</taxon>
        <taxon>Bacillota</taxon>
        <taxon>Bacilli</taxon>
        <taxon>Bacillales</taxon>
        <taxon>Bacillaceae</taxon>
        <taxon>Halobacillus</taxon>
    </lineage>
</organism>
<dbReference type="InterPro" id="IPR002491">
    <property type="entry name" value="ABC_transptr_periplasmic_BD"/>
</dbReference>
<sequence length="347" mass="38104">MCFFVCKRQKEELILNRIWKKLLPLFLVIGLLAGCASGGNEEASSTSDNSQEKTEEQTNSGEETDTSYPLTVTDALNHEVTFEEEPEKIISTIPSNGEILFTLGLAEEVVGVSDFANYPDEVTEKEKIGGQDLNVEKILSLKPDLVLAHASGAHNSEQALKQLRNTGVKVFVVQDATSFDAVYESIQTIGSITGTSDKAEEIVTGMKEDLEVIKEKASGIAEEDKKNVFIEVAPAPEIYSGGKGTFLNGMLQAINADNVVGDQEDWFKMNNEAIVELQPEVIITTYGYYTENSKKKVLSRDGWGSVPAVEKEQVYDVHSDLVTRPGPRLVKGVRELGEAIYPEVFSE</sequence>
<feature type="region of interest" description="Disordered" evidence="3">
    <location>
        <begin position="40"/>
        <end position="67"/>
    </location>
</feature>
<feature type="domain" description="Fe/B12 periplasmic-binding" evidence="4">
    <location>
        <begin position="88"/>
        <end position="344"/>
    </location>
</feature>
<dbReference type="KEGG" id="hli:HLI_08720"/>
<evidence type="ECO:0000313" key="6">
    <source>
        <dbReference type="Proteomes" id="UP000287756"/>
    </source>
</evidence>
<dbReference type="InterPro" id="IPR054828">
    <property type="entry name" value="Vit_B12_bind_prot"/>
</dbReference>
<protein>
    <submittedName>
        <fullName evidence="5">ABC transporter substrate-binding protein</fullName>
    </submittedName>
</protein>
<dbReference type="Gene3D" id="3.40.50.1980">
    <property type="entry name" value="Nitrogenase molybdenum iron protein domain"/>
    <property type="match status" value="2"/>
</dbReference>
<evidence type="ECO:0000256" key="1">
    <source>
        <dbReference type="ARBA" id="ARBA00008814"/>
    </source>
</evidence>
<dbReference type="PANTHER" id="PTHR30535">
    <property type="entry name" value="VITAMIN B12-BINDING PROTEIN"/>
    <property type="match status" value="1"/>
</dbReference>
<evidence type="ECO:0000313" key="5">
    <source>
        <dbReference type="EMBL" id="QAS52308.1"/>
    </source>
</evidence>
<dbReference type="PANTHER" id="PTHR30535:SF34">
    <property type="entry name" value="MOLYBDATE-BINDING PROTEIN MOLA"/>
    <property type="match status" value="1"/>
</dbReference>
<dbReference type="PROSITE" id="PS50983">
    <property type="entry name" value="FE_B12_PBP"/>
    <property type="match status" value="1"/>
</dbReference>
<dbReference type="InterPro" id="IPR050902">
    <property type="entry name" value="ABC_Transporter_SBP"/>
</dbReference>